<feature type="domain" description="TadE-like" evidence="3">
    <location>
        <begin position="1"/>
        <end position="29"/>
    </location>
</feature>
<dbReference type="OrthoDB" id="7990385at2"/>
<dbReference type="EMBL" id="QFYP01000001">
    <property type="protein sequence ID" value="RAK61747.1"/>
    <property type="molecule type" value="Genomic_DNA"/>
</dbReference>
<evidence type="ECO:0000313" key="4">
    <source>
        <dbReference type="EMBL" id="RAK61747.1"/>
    </source>
</evidence>
<dbReference type="InterPro" id="IPR012495">
    <property type="entry name" value="TadE-like_dom"/>
</dbReference>
<reference evidence="5" key="1">
    <citation type="submission" date="2018-05" db="EMBL/GenBank/DDBJ databases">
        <authorList>
            <person name="Li X."/>
        </authorList>
    </citation>
    <scope>NUCLEOTIDE SEQUENCE [LARGE SCALE GENOMIC DNA]</scope>
    <source>
        <strain evidence="5">HKS-05</strain>
    </source>
</reference>
<evidence type="ECO:0000313" key="5">
    <source>
        <dbReference type="Proteomes" id="UP000249842"/>
    </source>
</evidence>
<evidence type="ECO:0000256" key="2">
    <source>
        <dbReference type="SAM" id="SignalP"/>
    </source>
</evidence>
<comment type="caution">
    <text evidence="4">The sequence shown here is derived from an EMBL/GenBank/DDBJ whole genome shotgun (WGS) entry which is preliminary data.</text>
</comment>
<accession>A0A328B4E4</accession>
<feature type="chain" id="PRO_5016393072" evidence="2">
    <location>
        <begin position="23"/>
        <end position="167"/>
    </location>
</feature>
<protein>
    <submittedName>
        <fullName evidence="4">Pilus assembly protein</fullName>
    </submittedName>
</protein>
<organism evidence="4 5">
    <name type="scientific">Phenylobacterium hankyongense</name>
    <dbReference type="NCBI Taxonomy" id="1813876"/>
    <lineage>
        <taxon>Bacteria</taxon>
        <taxon>Pseudomonadati</taxon>
        <taxon>Pseudomonadota</taxon>
        <taxon>Alphaproteobacteria</taxon>
        <taxon>Caulobacterales</taxon>
        <taxon>Caulobacteraceae</taxon>
        <taxon>Phenylobacterium</taxon>
    </lineage>
</organism>
<dbReference type="Pfam" id="PF07811">
    <property type="entry name" value="TadE"/>
    <property type="match status" value="1"/>
</dbReference>
<proteinExistence type="predicted"/>
<feature type="compositionally biased region" description="Pro residues" evidence="1">
    <location>
        <begin position="83"/>
        <end position="94"/>
    </location>
</feature>
<sequence length="167" mass="17924">MLMLFGVLELAMVFLVSTTLETATQNAARQIRTGQFQQSGVSTPAAFRTMVCNGMSWLSSTCASDLYVQTQTFKTFGELAAAPPKPPPPPPPGPLGASQPMPLPSCWAPGQPGDIVLVHTYWRWKLFTPGLDLALDNAGGGLRMISTATAFRNEPYDQIPPLGTQCP</sequence>
<name>A0A328B4E4_9CAUL</name>
<keyword evidence="2" id="KW-0732">Signal</keyword>
<dbReference type="Proteomes" id="UP000249842">
    <property type="component" value="Unassembled WGS sequence"/>
</dbReference>
<feature type="signal peptide" evidence="2">
    <location>
        <begin position="1"/>
        <end position="22"/>
    </location>
</feature>
<evidence type="ECO:0000256" key="1">
    <source>
        <dbReference type="SAM" id="MobiDB-lite"/>
    </source>
</evidence>
<feature type="region of interest" description="Disordered" evidence="1">
    <location>
        <begin position="79"/>
        <end position="99"/>
    </location>
</feature>
<evidence type="ECO:0000259" key="3">
    <source>
        <dbReference type="Pfam" id="PF07811"/>
    </source>
</evidence>
<dbReference type="AlphaFoldDB" id="A0A328B4E4"/>
<keyword evidence="5" id="KW-1185">Reference proteome</keyword>
<gene>
    <name evidence="4" type="ORF">DJ021_08770</name>
</gene>